<dbReference type="Proteomes" id="UP000054359">
    <property type="component" value="Unassembled WGS sequence"/>
</dbReference>
<dbReference type="PROSITE" id="PS51450">
    <property type="entry name" value="LRR"/>
    <property type="match status" value="1"/>
</dbReference>
<dbReference type="PANTHER" id="PTHR45712:SF22">
    <property type="entry name" value="INSULIN-LIKE GROWTH FACTOR-BINDING PROTEIN COMPLEX ACID LABILE SUBUNIT"/>
    <property type="match status" value="1"/>
</dbReference>
<evidence type="ECO:0000313" key="3">
    <source>
        <dbReference type="EMBL" id="KFM82223.1"/>
    </source>
</evidence>
<dbReference type="InterPro" id="IPR032675">
    <property type="entry name" value="LRR_dom_sf"/>
</dbReference>
<dbReference type="GO" id="GO:0005615">
    <property type="term" value="C:extracellular space"/>
    <property type="evidence" value="ECO:0007669"/>
    <property type="project" value="TreeGrafter"/>
</dbReference>
<gene>
    <name evidence="3" type="ORF">X975_13674</name>
</gene>
<keyword evidence="1" id="KW-0433">Leucine-rich repeat</keyword>
<dbReference type="InterPro" id="IPR001611">
    <property type="entry name" value="Leu-rich_rpt"/>
</dbReference>
<dbReference type="SMART" id="SM00369">
    <property type="entry name" value="LRR_TYP"/>
    <property type="match status" value="2"/>
</dbReference>
<dbReference type="OrthoDB" id="2013775at2759"/>
<reference evidence="3 4" key="1">
    <citation type="submission" date="2013-11" db="EMBL/GenBank/DDBJ databases">
        <title>Genome sequencing of Stegodyphus mimosarum.</title>
        <authorList>
            <person name="Bechsgaard J."/>
        </authorList>
    </citation>
    <scope>NUCLEOTIDE SEQUENCE [LARGE SCALE GENOMIC DNA]</scope>
</reference>
<keyword evidence="2" id="KW-0677">Repeat</keyword>
<dbReference type="PANTHER" id="PTHR45712">
    <property type="entry name" value="AGAP008170-PA"/>
    <property type="match status" value="1"/>
</dbReference>
<evidence type="ECO:0000256" key="1">
    <source>
        <dbReference type="ARBA" id="ARBA00022614"/>
    </source>
</evidence>
<name>A0A087UXY4_STEMI</name>
<feature type="non-terminal residue" evidence="3">
    <location>
        <position position="127"/>
    </location>
</feature>
<dbReference type="SUPFAM" id="SSF52058">
    <property type="entry name" value="L domain-like"/>
    <property type="match status" value="1"/>
</dbReference>
<dbReference type="STRING" id="407821.A0A087UXY4"/>
<dbReference type="Pfam" id="PF13855">
    <property type="entry name" value="LRR_8"/>
    <property type="match status" value="1"/>
</dbReference>
<sequence length="127" mass="14438">MVCPENCVCYALFVSCLHQNASALPSNLPHDVRKLDFSFNHLDLEKTDFSHYWSLGELILQHNNLSVLPGKRFASLRNLYKLDLSNNKLTFIETSAFEGLMNVHLLILENNPTITEIKSRAFDGLNS</sequence>
<evidence type="ECO:0000256" key="2">
    <source>
        <dbReference type="ARBA" id="ARBA00022737"/>
    </source>
</evidence>
<dbReference type="InterPro" id="IPR050333">
    <property type="entry name" value="SLRP"/>
</dbReference>
<dbReference type="AlphaFoldDB" id="A0A087UXY4"/>
<accession>A0A087UXY4</accession>
<dbReference type="EMBL" id="KK122204">
    <property type="protein sequence ID" value="KFM82223.1"/>
    <property type="molecule type" value="Genomic_DNA"/>
</dbReference>
<dbReference type="Gene3D" id="3.80.10.10">
    <property type="entry name" value="Ribonuclease Inhibitor"/>
    <property type="match status" value="1"/>
</dbReference>
<keyword evidence="4" id="KW-1185">Reference proteome</keyword>
<organism evidence="3 4">
    <name type="scientific">Stegodyphus mimosarum</name>
    <name type="common">African social velvet spider</name>
    <dbReference type="NCBI Taxonomy" id="407821"/>
    <lineage>
        <taxon>Eukaryota</taxon>
        <taxon>Metazoa</taxon>
        <taxon>Ecdysozoa</taxon>
        <taxon>Arthropoda</taxon>
        <taxon>Chelicerata</taxon>
        <taxon>Arachnida</taxon>
        <taxon>Araneae</taxon>
        <taxon>Araneomorphae</taxon>
        <taxon>Entelegynae</taxon>
        <taxon>Eresoidea</taxon>
        <taxon>Eresidae</taxon>
        <taxon>Stegodyphus</taxon>
    </lineage>
</organism>
<dbReference type="InterPro" id="IPR003591">
    <property type="entry name" value="Leu-rich_rpt_typical-subtyp"/>
</dbReference>
<evidence type="ECO:0000313" key="4">
    <source>
        <dbReference type="Proteomes" id="UP000054359"/>
    </source>
</evidence>
<proteinExistence type="predicted"/>
<protein>
    <submittedName>
        <fullName evidence="3">Amphoterin-induced protein 2</fullName>
    </submittedName>
</protein>